<evidence type="ECO:0000259" key="7">
    <source>
        <dbReference type="PROSITE" id="PS50048"/>
    </source>
</evidence>
<dbReference type="InterPro" id="IPR036864">
    <property type="entry name" value="Zn2-C6_fun-type_DNA-bd_sf"/>
</dbReference>
<name>A0A9P9D2F0_9HYPO</name>
<evidence type="ECO:0000256" key="2">
    <source>
        <dbReference type="ARBA" id="ARBA00023015"/>
    </source>
</evidence>
<dbReference type="AlphaFoldDB" id="A0A9P9D2F0"/>
<evidence type="ECO:0000256" key="1">
    <source>
        <dbReference type="ARBA" id="ARBA00004123"/>
    </source>
</evidence>
<sequence>MQPVRHHTERPNYTTRWGAACEPCSSAKTKCIRQTETPGTNCERCERLSKECIPHIHRRRKNRVRSRSERYGEIVRNVHDTLPRPDLLQKPGSDSLWDVQQAGHQDSPEAHLSNGPLRREDNGYASVTDTESHQSGGKQQQDADSSVQPQHLTDSIGDEPAAHDKSIPSTYNCCAPPSCFSRVVAQNGSLEMNLGDGQDEDDSSTESSNHVSDVLATYRRDFYPLFPFVVVPDGITAHQLNSSKPFLWAVVRIVVTRKTLRASHAGTYQLLQYLVEHAYMRSERSLDLLQGCLVMVSWYHSSCLLHTQLNNLLYLARSLVQDMSLSLWRRTGAAAPASSPCYDMLRATLGVWYINSTVSVSLGSLDPMRFSPLVQSCVQQLEMTKHPSNSTIVKIVRLQHLTERIATVSTQAYQGMGEPQNSMQAPASMYRSLFRGELEKIEHSLTTDERNNKFIATYVNTVSLSIHEPPKVNEALLAQWRNDANFVDPHFVTTLDIFYQARTALRNWFSAWLQIPASSYITFPLHVNCHMIYALTMLNRWGKLAPRSYMQNHQVLSDESLPTHSLGHQVHGYRSDFLASNMTLLMWLKEQISSQPELHVDIRSICRDLITRFRQASQIIAMENKERDTANIWDLICTKVAHISSLAEQVGVDAYVTPNSDGGASHEVADMMGEDLTLAQNDNQGLTQPKAVPPATMIASDEGVSSSTSTVMDHLAMGLDIPGFQDITGMMTGEDLSLFDFDLCADIGLNLFSFNLQGEQSMSLEGLGH</sequence>
<keyword evidence="4" id="KW-0804">Transcription</keyword>
<evidence type="ECO:0000256" key="6">
    <source>
        <dbReference type="SAM" id="MobiDB-lite"/>
    </source>
</evidence>
<feature type="region of interest" description="Disordered" evidence="6">
    <location>
        <begin position="82"/>
        <end position="165"/>
    </location>
</feature>
<evidence type="ECO:0000313" key="9">
    <source>
        <dbReference type="Proteomes" id="UP000717696"/>
    </source>
</evidence>
<comment type="caution">
    <text evidence="8">The sequence shown here is derived from an EMBL/GenBank/DDBJ whole genome shotgun (WGS) entry which is preliminary data.</text>
</comment>
<dbReference type="Gene3D" id="4.10.240.10">
    <property type="entry name" value="Zn(2)-C6 fungal-type DNA-binding domain"/>
    <property type="match status" value="1"/>
</dbReference>
<organism evidence="8 9">
    <name type="scientific">Dactylonectria estremocensis</name>
    <dbReference type="NCBI Taxonomy" id="1079267"/>
    <lineage>
        <taxon>Eukaryota</taxon>
        <taxon>Fungi</taxon>
        <taxon>Dikarya</taxon>
        <taxon>Ascomycota</taxon>
        <taxon>Pezizomycotina</taxon>
        <taxon>Sordariomycetes</taxon>
        <taxon>Hypocreomycetidae</taxon>
        <taxon>Hypocreales</taxon>
        <taxon>Nectriaceae</taxon>
        <taxon>Dactylonectria</taxon>
    </lineage>
</organism>
<dbReference type="Proteomes" id="UP000717696">
    <property type="component" value="Unassembled WGS sequence"/>
</dbReference>
<dbReference type="GO" id="GO:0005634">
    <property type="term" value="C:nucleus"/>
    <property type="evidence" value="ECO:0007669"/>
    <property type="project" value="UniProtKB-SubCell"/>
</dbReference>
<dbReference type="PANTHER" id="PTHR31845">
    <property type="entry name" value="FINGER DOMAIN PROTEIN, PUTATIVE-RELATED"/>
    <property type="match status" value="1"/>
</dbReference>
<evidence type="ECO:0000313" key="8">
    <source>
        <dbReference type="EMBL" id="KAH7111478.1"/>
    </source>
</evidence>
<dbReference type="SUPFAM" id="SSF57701">
    <property type="entry name" value="Zn2/Cys6 DNA-binding domain"/>
    <property type="match status" value="1"/>
</dbReference>
<feature type="domain" description="Zn(2)-C6 fungal-type" evidence="7">
    <location>
        <begin position="20"/>
        <end position="52"/>
    </location>
</feature>
<keyword evidence="2" id="KW-0805">Transcription regulation</keyword>
<dbReference type="GO" id="GO:0000976">
    <property type="term" value="F:transcription cis-regulatory region binding"/>
    <property type="evidence" value="ECO:0007669"/>
    <property type="project" value="TreeGrafter"/>
</dbReference>
<evidence type="ECO:0000256" key="5">
    <source>
        <dbReference type="ARBA" id="ARBA00023242"/>
    </source>
</evidence>
<dbReference type="InterPro" id="IPR001138">
    <property type="entry name" value="Zn2Cys6_DnaBD"/>
</dbReference>
<dbReference type="PROSITE" id="PS50048">
    <property type="entry name" value="ZN2_CY6_FUNGAL_2"/>
    <property type="match status" value="1"/>
</dbReference>
<feature type="compositionally biased region" description="Polar residues" evidence="6">
    <location>
        <begin position="125"/>
        <end position="153"/>
    </location>
</feature>
<dbReference type="EMBL" id="JAGMUU010000056">
    <property type="protein sequence ID" value="KAH7111478.1"/>
    <property type="molecule type" value="Genomic_DNA"/>
</dbReference>
<dbReference type="GO" id="GO:0008270">
    <property type="term" value="F:zinc ion binding"/>
    <property type="evidence" value="ECO:0007669"/>
    <property type="project" value="InterPro"/>
</dbReference>
<accession>A0A9P9D2F0</accession>
<reference evidence="8" key="1">
    <citation type="journal article" date="2021" name="Nat. Commun.">
        <title>Genetic determinants of endophytism in the Arabidopsis root mycobiome.</title>
        <authorList>
            <person name="Mesny F."/>
            <person name="Miyauchi S."/>
            <person name="Thiergart T."/>
            <person name="Pickel B."/>
            <person name="Atanasova L."/>
            <person name="Karlsson M."/>
            <person name="Huettel B."/>
            <person name="Barry K.W."/>
            <person name="Haridas S."/>
            <person name="Chen C."/>
            <person name="Bauer D."/>
            <person name="Andreopoulos W."/>
            <person name="Pangilinan J."/>
            <person name="LaButti K."/>
            <person name="Riley R."/>
            <person name="Lipzen A."/>
            <person name="Clum A."/>
            <person name="Drula E."/>
            <person name="Henrissat B."/>
            <person name="Kohler A."/>
            <person name="Grigoriev I.V."/>
            <person name="Martin F.M."/>
            <person name="Hacquard S."/>
        </authorList>
    </citation>
    <scope>NUCLEOTIDE SEQUENCE</scope>
    <source>
        <strain evidence="8">MPI-CAGE-AT-0021</strain>
    </source>
</reference>
<keyword evidence="5" id="KW-0539">Nucleus</keyword>
<dbReference type="OrthoDB" id="1600564at2759"/>
<dbReference type="PANTHER" id="PTHR31845:SF10">
    <property type="entry name" value="ZN(II)2CYS6 TRANSCRIPTION FACTOR (EUROFUNG)"/>
    <property type="match status" value="1"/>
</dbReference>
<comment type="subcellular location">
    <subcellularLocation>
        <location evidence="1">Nucleus</location>
    </subcellularLocation>
</comment>
<dbReference type="InterPro" id="IPR051089">
    <property type="entry name" value="prtT"/>
</dbReference>
<evidence type="ECO:0000256" key="4">
    <source>
        <dbReference type="ARBA" id="ARBA00023163"/>
    </source>
</evidence>
<dbReference type="PROSITE" id="PS00463">
    <property type="entry name" value="ZN2_CY6_FUNGAL_1"/>
    <property type="match status" value="1"/>
</dbReference>
<keyword evidence="3" id="KW-0238">DNA-binding</keyword>
<keyword evidence="9" id="KW-1185">Reference proteome</keyword>
<dbReference type="GO" id="GO:0000981">
    <property type="term" value="F:DNA-binding transcription factor activity, RNA polymerase II-specific"/>
    <property type="evidence" value="ECO:0007669"/>
    <property type="project" value="InterPro"/>
</dbReference>
<gene>
    <name evidence="8" type="ORF">B0J13DRAFT_576865</name>
</gene>
<evidence type="ECO:0000256" key="3">
    <source>
        <dbReference type="ARBA" id="ARBA00023125"/>
    </source>
</evidence>
<protein>
    <recommendedName>
        <fullName evidence="7">Zn(2)-C6 fungal-type domain-containing protein</fullName>
    </recommendedName>
</protein>
<dbReference type="CDD" id="cd00067">
    <property type="entry name" value="GAL4"/>
    <property type="match status" value="1"/>
</dbReference>
<proteinExistence type="predicted"/>